<feature type="compositionally biased region" description="Gly residues" evidence="2">
    <location>
        <begin position="196"/>
        <end position="217"/>
    </location>
</feature>
<evidence type="ECO:0000256" key="2">
    <source>
        <dbReference type="SAM" id="MobiDB-lite"/>
    </source>
</evidence>
<dbReference type="PRINTS" id="PR00394">
    <property type="entry name" value="RHSPROTEIN"/>
</dbReference>
<accession>A0A7T1WS32</accession>
<dbReference type="Gene3D" id="2.180.10.10">
    <property type="entry name" value="RHS repeat-associated core"/>
    <property type="match status" value="4"/>
</dbReference>
<sequence length="1551" mass="169902">MGYVLPGWLDEILDFIGINWPNVDEDDYREMADAMREFADKFEGHGAEAHAAVNRILASSEGYAVDALSDHWGKVKGSHLDKVPEISRLFATACDVVADVIYGMKIKCEIELGAMAASIGIGIGLAVVTGGLSALIGAAETAAMRELIRRIIKEAEEEIVARLLAEVTEPVTGKLEKMVEDMILDLADDAIHLPPGEGGGDAGGGDGGGGHDGGGKGAMNLASAGGPSGGGAGGGPGGGGGRMKIDPDEFDNGAEKLSRHGSDMHTNSLAPLGRAKGAFGRTKGRDPFTQAFDSVLHGALNGTEKALKKVAKHVTDGVPGGVRSMAKKHRDNESSVADSMKAITSRGDGKGPNGLPGGPNPAGKNAPGKSKPPSPELSAKGRNAADKCLGGDPIDMATGEVFQHQTDLTLPGVLPLVIERTHISGYRNGRFFGASWASTLDERLEVAEDGKELWWHRVDGSSLRYGHAPDMIGEQVHPYEGHRIPLTCVQGSSGWDLAVTDPRTGLTRRFLPPEDGTQGLWWLTEVEDRNGNGISVDREADGTPTAVRHDGGYHVEVTTDDGLISTIAVRTPDGPVQVKSYAYDDARNLTHIVNSSGLPLVFGYDDEHRITSWTDRNDSTYQFIYDERGRVTRTVGPEGYLSSQLEYDTAQRITRYTDSLGAVTTYHLNHLGQVIAETDPLGNTTHREWDRNDNLLSRTDALGNTTRFEWADNHHDLLAVHRPDGTTTTTSYNHQHLPVEITLPDGAVWQQEYDTRGNRTTVVSPDGTATRFAHDPTGAVTTITDPLGARTRITNNSAGLPVAITDPAGGELTSALDAFGRPRTVTDPLGATTRLEWTVEGKPSRRIAPDGTEETWSWDGEGNCVTHVDAQGAQTCFQYTHFDQLTSRTDADGVRYQFAYDTELRLTQVTNPQDLTWEYTYDRIGRLIAESDFDDREVAYAHDSVGQLTSRTTALGDTVHYEHDALGRVVAKDVAGQVTQYVHDSVGRVVRASAPDCELNLEYDLVGRLLSETVDGRATRYLYDEAGRRTSRTTPSGAVSTFCHDLAGNRTSLSVDGHRIEFDHDANGREVERTFGEAITLSSAWDPLGCLVRQELVTNTRTQRARSYSYRPDNYLVSITDEVTGASQHMDLDPMGRPLRVTADGWQESYAYDQAGNQATADWPEGAGRVTARGDRAYEGTLIRRAGAVRYEHDAAGRMILRQKTRLSRKPETWRYEWDAEDRLTACTTPDGVRWTYTYDPLGRRTAKYRHGDDGSPVEAVHFTWDGTRLAEQSDTVTGVILTWDHEGHRPLTQYERKPLAQDQVDSRFFAIVTDLVGTPTELVSETGDIAWHTRATLWGATTWNRDATAYTPLRFPGQYADHETALHYNHFRHYDPDTGRYVTADPLGLEPGPNPVSYVHNPCAWTDPLGLSAFTPLNLGVSQYWKPVEYNGQRIYQRDDLINPDYVSPLDKYGRDNMKRMTQGLAPMGPDDKPVNLHHMLQTQDGPIAEVTQSMHLSQGDYAGSDSYNTLHWKAGSKIPSGIDRDAFADWKKDYWKDRARALSAGRCKK</sequence>
<feature type="region of interest" description="Disordered" evidence="2">
    <location>
        <begin position="316"/>
        <end position="389"/>
    </location>
</feature>
<dbReference type="InterPro" id="IPR022385">
    <property type="entry name" value="Rhs_assc_core"/>
</dbReference>
<dbReference type="Pfam" id="PF25023">
    <property type="entry name" value="TEN_YD-shell"/>
    <property type="match status" value="2"/>
</dbReference>
<dbReference type="InterPro" id="IPR050708">
    <property type="entry name" value="T6SS_VgrG/RHS"/>
</dbReference>
<dbReference type="InterPro" id="IPR056823">
    <property type="entry name" value="TEN-like_YD-shell"/>
</dbReference>
<evidence type="ECO:0000259" key="5">
    <source>
        <dbReference type="Pfam" id="PF25023"/>
    </source>
</evidence>
<evidence type="ECO:0000259" key="6">
    <source>
        <dbReference type="Pfam" id="PF25547"/>
    </source>
</evidence>
<feature type="region of interest" description="Disordered" evidence="2">
    <location>
        <begin position="194"/>
        <end position="274"/>
    </location>
</feature>
<evidence type="ECO:0000256" key="1">
    <source>
        <dbReference type="ARBA" id="ARBA00022737"/>
    </source>
</evidence>
<organism evidence="7 8">
    <name type="scientific">Streptomyces bathyalis</name>
    <dbReference type="NCBI Taxonomy" id="2710756"/>
    <lineage>
        <taxon>Bacteria</taxon>
        <taxon>Bacillati</taxon>
        <taxon>Actinomycetota</taxon>
        <taxon>Actinomycetes</taxon>
        <taxon>Kitasatosporales</taxon>
        <taxon>Streptomycetaceae</taxon>
        <taxon>Streptomyces</taxon>
    </lineage>
</organism>
<dbReference type="InterPro" id="IPR045351">
    <property type="entry name" value="DUF6531"/>
</dbReference>
<evidence type="ECO:0000313" key="7">
    <source>
        <dbReference type="EMBL" id="QPP08738.1"/>
    </source>
</evidence>
<dbReference type="EMBL" id="CP048882">
    <property type="protein sequence ID" value="QPP08738.1"/>
    <property type="molecule type" value="Genomic_DNA"/>
</dbReference>
<dbReference type="RefSeq" id="WP_197352523.1">
    <property type="nucleotide sequence ID" value="NZ_CP048882.1"/>
</dbReference>
<dbReference type="Pfam" id="PF25547">
    <property type="entry name" value="WXG100_2"/>
    <property type="match status" value="1"/>
</dbReference>
<feature type="domain" description="Outer membrane channel protein CpnT-like N-terminal" evidence="6">
    <location>
        <begin position="11"/>
        <end position="136"/>
    </location>
</feature>
<evidence type="ECO:0000313" key="8">
    <source>
        <dbReference type="Proteomes" id="UP000595046"/>
    </source>
</evidence>
<dbReference type="NCBIfam" id="TIGR03696">
    <property type="entry name" value="Rhs_assc_core"/>
    <property type="match status" value="1"/>
</dbReference>
<dbReference type="InterPro" id="IPR006530">
    <property type="entry name" value="YD"/>
</dbReference>
<protein>
    <submittedName>
        <fullName evidence="7">Type IV secretion protein Rhs</fullName>
    </submittedName>
</protein>
<dbReference type="Proteomes" id="UP000595046">
    <property type="component" value="Chromosome"/>
</dbReference>
<feature type="domain" description="Teneurin-like YD-shell" evidence="5">
    <location>
        <begin position="1183"/>
        <end position="1386"/>
    </location>
</feature>
<evidence type="ECO:0000259" key="3">
    <source>
        <dbReference type="Pfam" id="PF14411"/>
    </source>
</evidence>
<feature type="compositionally biased region" description="Gly residues" evidence="2">
    <location>
        <begin position="226"/>
        <end position="242"/>
    </location>
</feature>
<dbReference type="InterPro" id="IPR057746">
    <property type="entry name" value="CpnT-like_N"/>
</dbReference>
<keyword evidence="1" id="KW-0677">Repeat</keyword>
<dbReference type="Pfam" id="PF20148">
    <property type="entry name" value="DUF6531"/>
    <property type="match status" value="1"/>
</dbReference>
<evidence type="ECO:0000259" key="4">
    <source>
        <dbReference type="Pfam" id="PF20148"/>
    </source>
</evidence>
<dbReference type="InterPro" id="IPR031325">
    <property type="entry name" value="RHS_repeat"/>
</dbReference>
<feature type="domain" description="DUF6531" evidence="4">
    <location>
        <begin position="391"/>
        <end position="465"/>
    </location>
</feature>
<dbReference type="Pfam" id="PF14411">
    <property type="entry name" value="LHH"/>
    <property type="match status" value="1"/>
</dbReference>
<dbReference type="NCBIfam" id="TIGR01643">
    <property type="entry name" value="YD_repeat_2x"/>
    <property type="match status" value="13"/>
</dbReference>
<feature type="domain" description="LHH" evidence="3">
    <location>
        <begin position="1458"/>
        <end position="1542"/>
    </location>
</feature>
<proteinExistence type="predicted"/>
<keyword evidence="8" id="KW-1185">Reference proteome</keyword>
<name>A0A7T1WS32_9ACTN</name>
<dbReference type="PANTHER" id="PTHR32305:SF15">
    <property type="entry name" value="PROTEIN RHSA-RELATED"/>
    <property type="match status" value="1"/>
</dbReference>
<gene>
    <name evidence="7" type="ORF">G4Z16_22640</name>
</gene>
<feature type="domain" description="Teneurin-like YD-shell" evidence="5">
    <location>
        <begin position="854"/>
        <end position="983"/>
    </location>
</feature>
<reference evidence="8" key="1">
    <citation type="submission" date="2020-02" db="EMBL/GenBank/DDBJ databases">
        <title>Streptomyces sp. ASO4wet.</title>
        <authorList>
            <person name="Risdian C."/>
            <person name="Landwehr W."/>
            <person name="Schupp P."/>
            <person name="Wink J."/>
        </authorList>
    </citation>
    <scope>NUCLEOTIDE SEQUENCE [LARGE SCALE GENOMIC DNA]</scope>
    <source>
        <strain evidence="8">ASO4wet</strain>
    </source>
</reference>
<feature type="compositionally biased region" description="Basic and acidic residues" evidence="2">
    <location>
        <begin position="243"/>
        <end position="263"/>
    </location>
</feature>
<dbReference type="PANTHER" id="PTHR32305">
    <property type="match status" value="1"/>
</dbReference>
<dbReference type="InterPro" id="IPR026834">
    <property type="entry name" value="LHH"/>
</dbReference>
<dbReference type="Pfam" id="PF05593">
    <property type="entry name" value="RHS_repeat"/>
    <property type="match status" value="6"/>
</dbReference>
<dbReference type="KEGG" id="sbat:G4Z16_22640"/>